<feature type="non-terminal residue" evidence="1">
    <location>
        <position position="1"/>
    </location>
</feature>
<reference evidence="1" key="1">
    <citation type="submission" date="2014-05" db="EMBL/GenBank/DDBJ databases">
        <title>Key roles for freshwater Actinobacteria revealed by deep metagenomic sequencing.</title>
        <authorList>
            <person name="Ghai R."/>
            <person name="Mizuno C.M."/>
            <person name="Picazo A."/>
            <person name="Camacho A."/>
            <person name="Rodriguez-Valera F."/>
        </authorList>
    </citation>
    <scope>NUCLEOTIDE SEQUENCE</scope>
</reference>
<protein>
    <submittedName>
        <fullName evidence="1">Uncharacterized protein</fullName>
    </submittedName>
</protein>
<proteinExistence type="predicted"/>
<sequence>RLTSYTDGVLALDFSDSRKFATSHEYSETRPNLKAALIASVKEVLGITVEISEQ</sequence>
<gene>
    <name evidence="1" type="ORF">GM50_23865</name>
</gene>
<comment type="caution">
    <text evidence="1">The sequence shown here is derived from an EMBL/GenBank/DDBJ whole genome shotgun (WGS) entry which is preliminary data.</text>
</comment>
<dbReference type="EMBL" id="JNSK01000195">
    <property type="protein sequence ID" value="KGA12621.1"/>
    <property type="molecule type" value="Genomic_DNA"/>
</dbReference>
<dbReference type="AlphaFoldDB" id="A0A094QE84"/>
<accession>A0A094QE84</accession>
<name>A0A094QE84_9ZZZZ</name>
<organism evidence="1">
    <name type="scientific">freshwater metagenome</name>
    <dbReference type="NCBI Taxonomy" id="449393"/>
    <lineage>
        <taxon>unclassified sequences</taxon>
        <taxon>metagenomes</taxon>
        <taxon>ecological metagenomes</taxon>
    </lineage>
</organism>
<evidence type="ECO:0000313" key="1">
    <source>
        <dbReference type="EMBL" id="KGA12621.1"/>
    </source>
</evidence>